<dbReference type="Proteomes" id="UP000649739">
    <property type="component" value="Unassembled WGS sequence"/>
</dbReference>
<evidence type="ECO:0000256" key="3">
    <source>
        <dbReference type="ARBA" id="ARBA00022741"/>
    </source>
</evidence>
<dbReference type="PROSITE" id="PS00211">
    <property type="entry name" value="ABC_TRANSPORTER_1"/>
    <property type="match status" value="1"/>
</dbReference>
<keyword evidence="3" id="KW-0547">Nucleotide-binding</keyword>
<evidence type="ECO:0000256" key="1">
    <source>
        <dbReference type="ARBA" id="ARBA00022448"/>
    </source>
</evidence>
<dbReference type="GO" id="GO:0005524">
    <property type="term" value="F:ATP binding"/>
    <property type="evidence" value="ECO:0007669"/>
    <property type="project" value="UniProtKB-KW"/>
</dbReference>
<organism evidence="8 9">
    <name type="scientific">Pilimelia anulata</name>
    <dbReference type="NCBI Taxonomy" id="53371"/>
    <lineage>
        <taxon>Bacteria</taxon>
        <taxon>Bacillati</taxon>
        <taxon>Actinomycetota</taxon>
        <taxon>Actinomycetes</taxon>
        <taxon>Micromonosporales</taxon>
        <taxon>Micromonosporaceae</taxon>
        <taxon>Pilimelia</taxon>
    </lineage>
</organism>
<evidence type="ECO:0000256" key="4">
    <source>
        <dbReference type="ARBA" id="ARBA00022840"/>
    </source>
</evidence>
<accession>A0A8J3BAE3</accession>
<evidence type="ECO:0000256" key="5">
    <source>
        <dbReference type="ARBA" id="ARBA00022967"/>
    </source>
</evidence>
<reference evidence="8" key="1">
    <citation type="journal article" date="2014" name="Int. J. Syst. Evol. Microbiol.">
        <title>Complete genome sequence of Corynebacterium casei LMG S-19264T (=DSM 44701T), isolated from a smear-ripened cheese.</title>
        <authorList>
            <consortium name="US DOE Joint Genome Institute (JGI-PGF)"/>
            <person name="Walter F."/>
            <person name="Albersmeier A."/>
            <person name="Kalinowski J."/>
            <person name="Ruckert C."/>
        </authorList>
    </citation>
    <scope>NUCLEOTIDE SEQUENCE</scope>
    <source>
        <strain evidence="8">JCM 3090</strain>
    </source>
</reference>
<dbReference type="SMART" id="SM00382">
    <property type="entry name" value="AAA"/>
    <property type="match status" value="1"/>
</dbReference>
<keyword evidence="1" id="KW-0813">Transport</keyword>
<proteinExistence type="predicted"/>
<dbReference type="InterPro" id="IPR027417">
    <property type="entry name" value="P-loop_NTPase"/>
</dbReference>
<dbReference type="PROSITE" id="PS50893">
    <property type="entry name" value="ABC_TRANSPORTER_2"/>
    <property type="match status" value="1"/>
</dbReference>
<evidence type="ECO:0000313" key="8">
    <source>
        <dbReference type="EMBL" id="GGK07462.1"/>
    </source>
</evidence>
<dbReference type="PANTHER" id="PTHR42788">
    <property type="entry name" value="TAURINE IMPORT ATP-BINDING PROTEIN-RELATED"/>
    <property type="match status" value="1"/>
</dbReference>
<evidence type="ECO:0000259" key="7">
    <source>
        <dbReference type="PROSITE" id="PS50893"/>
    </source>
</evidence>
<dbReference type="InterPro" id="IPR003593">
    <property type="entry name" value="AAA+_ATPase"/>
</dbReference>
<keyword evidence="2" id="KW-1003">Cell membrane</keyword>
<keyword evidence="4 8" id="KW-0067">ATP-binding</keyword>
<dbReference type="AlphaFoldDB" id="A0A8J3BAE3"/>
<keyword evidence="9" id="KW-1185">Reference proteome</keyword>
<evidence type="ECO:0000313" key="9">
    <source>
        <dbReference type="Proteomes" id="UP000649739"/>
    </source>
</evidence>
<dbReference type="Pfam" id="PF00005">
    <property type="entry name" value="ABC_tran"/>
    <property type="match status" value="1"/>
</dbReference>
<dbReference type="InterPro" id="IPR050166">
    <property type="entry name" value="ABC_transporter_ATP-bind"/>
</dbReference>
<feature type="domain" description="ABC transporter" evidence="7">
    <location>
        <begin position="14"/>
        <end position="230"/>
    </location>
</feature>
<name>A0A8J3BAE3_9ACTN</name>
<dbReference type="PANTHER" id="PTHR42788:SF17">
    <property type="entry name" value="ALIPHATIC SULFONATES IMPORT ATP-BINDING PROTEIN SSUB"/>
    <property type="match status" value="1"/>
</dbReference>
<dbReference type="SUPFAM" id="SSF52540">
    <property type="entry name" value="P-loop containing nucleoside triphosphate hydrolases"/>
    <property type="match status" value="1"/>
</dbReference>
<dbReference type="Gene3D" id="3.40.50.300">
    <property type="entry name" value="P-loop containing nucleotide triphosphate hydrolases"/>
    <property type="match status" value="1"/>
</dbReference>
<dbReference type="InterPro" id="IPR003439">
    <property type="entry name" value="ABC_transporter-like_ATP-bd"/>
</dbReference>
<sequence length="247" mass="26912">MAPHADELTAGTGVRIAGLTRRFGSHLVLDELDLDLAPGEFVAVLGRSGSGKSTLLRALAGLDHAVEGDGDLHIPRRVSVVFQDSRLLPWRRVLENVILGLRHAEARRLGTEALAEVGLAGRERAWPHQLSGGEQQRVALARSLVGEPELLLADEPFGALDALTRIRMHRLLRELCDRHRPTVLLVTHDVDEAVLLADRVVVLDAGRIAVDLRLELAGRRSPRDPAFQGYRERLLAALGVVEDGVPA</sequence>
<gene>
    <name evidence="8" type="primary">ssuB1</name>
    <name evidence="8" type="ORF">GCM10010123_41740</name>
</gene>
<dbReference type="EMBL" id="BMQB01000011">
    <property type="protein sequence ID" value="GGK07462.1"/>
    <property type="molecule type" value="Genomic_DNA"/>
</dbReference>
<protein>
    <submittedName>
        <fullName evidence="8">Aliphatic sulfonates import ATP-binding protein SsuB 1</fullName>
    </submittedName>
</protein>
<reference evidence="8" key="2">
    <citation type="submission" date="2020-09" db="EMBL/GenBank/DDBJ databases">
        <authorList>
            <person name="Sun Q."/>
            <person name="Ohkuma M."/>
        </authorList>
    </citation>
    <scope>NUCLEOTIDE SEQUENCE</scope>
    <source>
        <strain evidence="8">JCM 3090</strain>
    </source>
</reference>
<comment type="caution">
    <text evidence="8">The sequence shown here is derived from an EMBL/GenBank/DDBJ whole genome shotgun (WGS) entry which is preliminary data.</text>
</comment>
<keyword evidence="6" id="KW-0472">Membrane</keyword>
<evidence type="ECO:0000256" key="2">
    <source>
        <dbReference type="ARBA" id="ARBA00022475"/>
    </source>
</evidence>
<evidence type="ECO:0000256" key="6">
    <source>
        <dbReference type="ARBA" id="ARBA00023136"/>
    </source>
</evidence>
<keyword evidence="5" id="KW-1278">Translocase</keyword>
<dbReference type="RefSeq" id="WP_189171899.1">
    <property type="nucleotide sequence ID" value="NZ_BMQB01000011.1"/>
</dbReference>
<dbReference type="InterPro" id="IPR017871">
    <property type="entry name" value="ABC_transporter-like_CS"/>
</dbReference>
<dbReference type="GO" id="GO:0016887">
    <property type="term" value="F:ATP hydrolysis activity"/>
    <property type="evidence" value="ECO:0007669"/>
    <property type="project" value="InterPro"/>
</dbReference>